<organism evidence="1 2">
    <name type="scientific">Cetraspora pellucida</name>
    <dbReference type="NCBI Taxonomy" id="1433469"/>
    <lineage>
        <taxon>Eukaryota</taxon>
        <taxon>Fungi</taxon>
        <taxon>Fungi incertae sedis</taxon>
        <taxon>Mucoromycota</taxon>
        <taxon>Glomeromycotina</taxon>
        <taxon>Glomeromycetes</taxon>
        <taxon>Diversisporales</taxon>
        <taxon>Gigasporaceae</taxon>
        <taxon>Cetraspora</taxon>
    </lineage>
</organism>
<dbReference type="EMBL" id="CAJVPW010000481">
    <property type="protein sequence ID" value="CAG8455833.1"/>
    <property type="molecule type" value="Genomic_DNA"/>
</dbReference>
<evidence type="ECO:0000313" key="2">
    <source>
        <dbReference type="Proteomes" id="UP000789366"/>
    </source>
</evidence>
<comment type="caution">
    <text evidence="1">The sequence shown here is derived from an EMBL/GenBank/DDBJ whole genome shotgun (WGS) entry which is preliminary data.</text>
</comment>
<keyword evidence="2" id="KW-1185">Reference proteome</keyword>
<name>A0ACA9K6Z9_9GLOM</name>
<reference evidence="1" key="1">
    <citation type="submission" date="2021-06" db="EMBL/GenBank/DDBJ databases">
        <authorList>
            <person name="Kallberg Y."/>
            <person name="Tangrot J."/>
            <person name="Rosling A."/>
        </authorList>
    </citation>
    <scope>NUCLEOTIDE SEQUENCE</scope>
    <source>
        <strain evidence="1">28 12/20/2015</strain>
    </source>
</reference>
<dbReference type="Proteomes" id="UP000789366">
    <property type="component" value="Unassembled WGS sequence"/>
</dbReference>
<protein>
    <submittedName>
        <fullName evidence="1">17538_t:CDS:1</fullName>
    </submittedName>
</protein>
<evidence type="ECO:0000313" key="1">
    <source>
        <dbReference type="EMBL" id="CAG8455833.1"/>
    </source>
</evidence>
<proteinExistence type="predicted"/>
<accession>A0ACA9K6Z9</accession>
<gene>
    <name evidence="1" type="ORF">SPELUC_LOCUS1029</name>
</gene>
<sequence length="251" mass="29458">MDKAAKRKYCSLLMFDVPTPSFIKSSGRTVPPAQLTIDYTTSLENSNIRTEDNFIFTSFLECMRVNPQRPHKNAQISSLEQDSSNNNEAIKTPLDKEERIRRPPNSFLLYRQAKQSEITSIYGNMSNAEISKKLSDLWQNESDEVKLYWQKVADKKKMEHMMTYPEYVYRPKSGTKPNKKKRKLKTDSNQFQNTLPRTQTSYVNMFPLPSEPFITTTFPYFSDQFEIPNPPQQLFETTPISYLYDDITYRY</sequence>